<comment type="caution">
    <text evidence="1">The sequence shown here is derived from an EMBL/GenBank/DDBJ whole genome shotgun (WGS) entry which is preliminary data.</text>
</comment>
<keyword evidence="2" id="KW-1185">Reference proteome</keyword>
<evidence type="ECO:0000313" key="2">
    <source>
        <dbReference type="Proteomes" id="UP000674416"/>
    </source>
</evidence>
<protein>
    <submittedName>
        <fullName evidence="1">Uncharacterized protein YihD (DUF1040 family)</fullName>
    </submittedName>
</protein>
<name>A0ABS4CY27_9BACI</name>
<accession>A0ABS4CY27</accession>
<proteinExistence type="predicted"/>
<dbReference type="EMBL" id="JAFDST010000002">
    <property type="protein sequence ID" value="MBP1082265.1"/>
    <property type="molecule type" value="Genomic_DNA"/>
</dbReference>
<sequence>MSLKSMLKKALSDPKVQKSIKEKVIPTLKKEYEKRKGKK</sequence>
<evidence type="ECO:0000313" key="1">
    <source>
        <dbReference type="EMBL" id="MBP1082265.1"/>
    </source>
</evidence>
<gene>
    <name evidence="1" type="ORF">JOC74_002758</name>
</gene>
<dbReference type="Proteomes" id="UP000674416">
    <property type="component" value="Unassembled WGS sequence"/>
</dbReference>
<organism evidence="1 2">
    <name type="scientific">Bacillus capparidis</name>
    <dbReference type="NCBI Taxonomy" id="1840411"/>
    <lineage>
        <taxon>Bacteria</taxon>
        <taxon>Bacillati</taxon>
        <taxon>Bacillota</taxon>
        <taxon>Bacilli</taxon>
        <taxon>Bacillales</taxon>
        <taxon>Bacillaceae</taxon>
        <taxon>Bacillus</taxon>
    </lineage>
</organism>
<reference evidence="1 2" key="1">
    <citation type="submission" date="2021-01" db="EMBL/GenBank/DDBJ databases">
        <title>Genomic Encyclopedia of Type Strains, Phase IV (KMG-IV): sequencing the most valuable type-strain genomes for metagenomic binning, comparative biology and taxonomic classification.</title>
        <authorList>
            <person name="Goeker M."/>
        </authorList>
    </citation>
    <scope>NUCLEOTIDE SEQUENCE [LARGE SCALE GENOMIC DNA]</scope>
    <source>
        <strain evidence="1 2">DSM 103394</strain>
    </source>
</reference>